<evidence type="ECO:0000256" key="2">
    <source>
        <dbReference type="ARBA" id="ARBA00022490"/>
    </source>
</evidence>
<dbReference type="PRINTS" id="PR00423">
    <property type="entry name" value="CELLDVISFTSZ"/>
</dbReference>
<keyword evidence="12" id="KW-1185">Reference proteome</keyword>
<dbReference type="InterPro" id="IPR000158">
    <property type="entry name" value="Cell_div_FtsZ"/>
</dbReference>
<keyword evidence="5 7" id="KW-0717">Septation</keyword>
<dbReference type="SMART" id="SM00865">
    <property type="entry name" value="Tubulin_C"/>
    <property type="match status" value="1"/>
</dbReference>
<evidence type="ECO:0000313" key="11">
    <source>
        <dbReference type="EMBL" id="MBB6249830.1"/>
    </source>
</evidence>
<feature type="binding site" evidence="5">
    <location>
        <position position="191"/>
    </location>
    <ligand>
        <name>GTP</name>
        <dbReference type="ChEBI" id="CHEBI:37565"/>
    </ligand>
</feature>
<dbReference type="InterPro" id="IPR020805">
    <property type="entry name" value="Cell_div_FtsZ_CS"/>
</dbReference>
<evidence type="ECO:0000256" key="7">
    <source>
        <dbReference type="RuleBase" id="RU000631"/>
    </source>
</evidence>
<keyword evidence="3 5" id="KW-0547">Nucleotide-binding</keyword>
<evidence type="ECO:0000259" key="10">
    <source>
        <dbReference type="SMART" id="SM00865"/>
    </source>
</evidence>
<dbReference type="FunFam" id="3.40.50.1440:FF:000001">
    <property type="entry name" value="Cell division protein FtsZ"/>
    <property type="match status" value="1"/>
</dbReference>
<dbReference type="GO" id="GO:0005737">
    <property type="term" value="C:cytoplasm"/>
    <property type="evidence" value="ECO:0007669"/>
    <property type="project" value="UniProtKB-SubCell"/>
</dbReference>
<dbReference type="GO" id="GO:0000917">
    <property type="term" value="P:division septum assembly"/>
    <property type="evidence" value="ECO:0007669"/>
    <property type="project" value="UniProtKB-KW"/>
</dbReference>
<evidence type="ECO:0000256" key="1">
    <source>
        <dbReference type="ARBA" id="ARBA00009690"/>
    </source>
</evidence>
<evidence type="ECO:0000259" key="9">
    <source>
        <dbReference type="SMART" id="SM00864"/>
    </source>
</evidence>
<evidence type="ECO:0000313" key="12">
    <source>
        <dbReference type="Proteomes" id="UP000539175"/>
    </source>
</evidence>
<feature type="compositionally biased region" description="Low complexity" evidence="8">
    <location>
        <begin position="530"/>
        <end position="547"/>
    </location>
</feature>
<dbReference type="SUPFAM" id="SSF55307">
    <property type="entry name" value="Tubulin C-terminal domain-like"/>
    <property type="match status" value="1"/>
</dbReference>
<dbReference type="AlphaFoldDB" id="A0A7X0ATK5"/>
<evidence type="ECO:0000256" key="4">
    <source>
        <dbReference type="ARBA" id="ARBA00023134"/>
    </source>
</evidence>
<keyword evidence="2 5" id="KW-0963">Cytoplasm</keyword>
<comment type="subunit">
    <text evidence="5">Homodimer. Polymerizes to form a dynamic ring structure in a strictly GTP-dependent manner. Interacts directly with several other division proteins.</text>
</comment>
<dbReference type="GO" id="GO:0051258">
    <property type="term" value="P:protein polymerization"/>
    <property type="evidence" value="ECO:0007669"/>
    <property type="project" value="UniProtKB-UniRule"/>
</dbReference>
<keyword evidence="4 5" id="KW-0342">GTP-binding</keyword>
<dbReference type="GO" id="GO:0003924">
    <property type="term" value="F:GTPase activity"/>
    <property type="evidence" value="ECO:0007669"/>
    <property type="project" value="UniProtKB-UniRule"/>
</dbReference>
<feature type="binding site" evidence="5">
    <location>
        <position position="143"/>
    </location>
    <ligand>
        <name>GTP</name>
        <dbReference type="ChEBI" id="CHEBI:37565"/>
    </ligand>
</feature>
<dbReference type="Pfam" id="PF00091">
    <property type="entry name" value="Tubulin"/>
    <property type="match status" value="1"/>
</dbReference>
<feature type="binding site" evidence="5">
    <location>
        <position position="147"/>
    </location>
    <ligand>
        <name>GTP</name>
        <dbReference type="ChEBI" id="CHEBI:37565"/>
    </ligand>
</feature>
<dbReference type="PROSITE" id="PS01135">
    <property type="entry name" value="FTSZ_2"/>
    <property type="match status" value="1"/>
</dbReference>
<dbReference type="InterPro" id="IPR018316">
    <property type="entry name" value="Tubulin/FtsZ_2-layer-sand-dom"/>
</dbReference>
<gene>
    <name evidence="5" type="primary">ftsZ</name>
    <name evidence="11" type="ORF">FHS74_000363</name>
</gene>
<feature type="domain" description="Tubulin/FtsZ 2-layer sandwich" evidence="10">
    <location>
        <begin position="211"/>
        <end position="329"/>
    </location>
</feature>
<dbReference type="Pfam" id="PF12327">
    <property type="entry name" value="FtsZ_C"/>
    <property type="match status" value="1"/>
</dbReference>
<dbReference type="Gene3D" id="3.30.1330.20">
    <property type="entry name" value="Tubulin/FtsZ, C-terminal domain"/>
    <property type="match status" value="1"/>
</dbReference>
<protein>
    <recommendedName>
        <fullName evidence="5 6">Cell division protein FtsZ</fullName>
    </recommendedName>
</protein>
<dbReference type="FunFam" id="3.30.1330.20:FF:000011">
    <property type="entry name" value="Cell division protein FtsZ"/>
    <property type="match status" value="1"/>
</dbReference>
<accession>A0A7X0ATK5</accession>
<comment type="subcellular location">
    <subcellularLocation>
        <location evidence="5">Cytoplasm</location>
    </subcellularLocation>
    <text evidence="5">Assembles at midcell at the inner surface of the cytoplasmic membrane.</text>
</comment>
<dbReference type="GO" id="GO:0032153">
    <property type="term" value="C:cell division site"/>
    <property type="evidence" value="ECO:0007669"/>
    <property type="project" value="UniProtKB-UniRule"/>
</dbReference>
<evidence type="ECO:0000256" key="6">
    <source>
        <dbReference type="NCBIfam" id="TIGR00065"/>
    </source>
</evidence>
<dbReference type="InterPro" id="IPR045061">
    <property type="entry name" value="FtsZ/CetZ"/>
</dbReference>
<dbReference type="EMBL" id="JACIIZ010000001">
    <property type="protein sequence ID" value="MBB6249830.1"/>
    <property type="molecule type" value="Genomic_DNA"/>
</dbReference>
<dbReference type="Gene3D" id="3.40.50.1440">
    <property type="entry name" value="Tubulin/FtsZ, GTPase domain"/>
    <property type="match status" value="1"/>
</dbReference>
<dbReference type="Proteomes" id="UP000539175">
    <property type="component" value="Unassembled WGS sequence"/>
</dbReference>
<keyword evidence="5 7" id="KW-0131">Cell cycle</keyword>
<keyword evidence="5 7" id="KW-0132">Cell division</keyword>
<dbReference type="InterPro" id="IPR003008">
    <property type="entry name" value="Tubulin_FtsZ_GTPase"/>
</dbReference>
<name>A0A7X0ATK5_9PROT</name>
<dbReference type="PROSITE" id="PS01134">
    <property type="entry name" value="FTSZ_1"/>
    <property type="match status" value="1"/>
</dbReference>
<dbReference type="InterPro" id="IPR024757">
    <property type="entry name" value="FtsZ_C"/>
</dbReference>
<feature type="region of interest" description="Disordered" evidence="8">
    <location>
        <begin position="428"/>
        <end position="588"/>
    </location>
</feature>
<dbReference type="GO" id="GO:0043093">
    <property type="term" value="P:FtsZ-dependent cytokinesis"/>
    <property type="evidence" value="ECO:0007669"/>
    <property type="project" value="UniProtKB-UniRule"/>
</dbReference>
<dbReference type="PANTHER" id="PTHR30314">
    <property type="entry name" value="CELL DIVISION PROTEIN FTSZ-RELATED"/>
    <property type="match status" value="1"/>
</dbReference>
<dbReference type="SMART" id="SM00864">
    <property type="entry name" value="Tubulin"/>
    <property type="match status" value="1"/>
</dbReference>
<comment type="function">
    <text evidence="5 7">Essential cell division protein that forms a contractile ring structure (Z ring) at the future cell division site. The regulation of the ring assembly controls the timing and the location of cell division. One of the functions of the FtsZ ring is to recruit other cell division proteins to the septum to produce a new cell wall between the dividing cells. Binds GTP and shows GTPase activity.</text>
</comment>
<feature type="binding site" evidence="5">
    <location>
        <begin position="112"/>
        <end position="114"/>
    </location>
    <ligand>
        <name>GTP</name>
        <dbReference type="ChEBI" id="CHEBI:37565"/>
    </ligand>
</feature>
<dbReference type="CDD" id="cd02201">
    <property type="entry name" value="FtsZ_type1"/>
    <property type="match status" value="1"/>
</dbReference>
<dbReference type="InterPro" id="IPR008280">
    <property type="entry name" value="Tub_FtsZ_C"/>
</dbReference>
<evidence type="ECO:0000256" key="3">
    <source>
        <dbReference type="ARBA" id="ARBA00022741"/>
    </source>
</evidence>
<organism evidence="11 12">
    <name type="scientific">Nitrospirillum iridis</name>
    <dbReference type="NCBI Taxonomy" id="765888"/>
    <lineage>
        <taxon>Bacteria</taxon>
        <taxon>Pseudomonadati</taxon>
        <taxon>Pseudomonadota</taxon>
        <taxon>Alphaproteobacteria</taxon>
        <taxon>Rhodospirillales</taxon>
        <taxon>Azospirillaceae</taxon>
        <taxon>Nitrospirillum</taxon>
    </lineage>
</organism>
<evidence type="ECO:0000256" key="8">
    <source>
        <dbReference type="SAM" id="MobiDB-lite"/>
    </source>
</evidence>
<feature type="domain" description="Tubulin/FtsZ GTPase" evidence="9">
    <location>
        <begin position="17"/>
        <end position="209"/>
    </location>
</feature>
<dbReference type="HAMAP" id="MF_00909">
    <property type="entry name" value="FtsZ"/>
    <property type="match status" value="1"/>
</dbReference>
<dbReference type="NCBIfam" id="TIGR00065">
    <property type="entry name" value="ftsZ"/>
    <property type="match status" value="1"/>
</dbReference>
<comment type="caution">
    <text evidence="11">The sequence shown here is derived from an EMBL/GenBank/DDBJ whole genome shotgun (WGS) entry which is preliminary data.</text>
</comment>
<evidence type="ECO:0000256" key="5">
    <source>
        <dbReference type="HAMAP-Rule" id="MF_00909"/>
    </source>
</evidence>
<dbReference type="PANTHER" id="PTHR30314:SF3">
    <property type="entry name" value="MITOCHONDRIAL DIVISION PROTEIN FSZA"/>
    <property type="match status" value="1"/>
</dbReference>
<feature type="binding site" evidence="5">
    <location>
        <begin position="25"/>
        <end position="29"/>
    </location>
    <ligand>
        <name>GTP</name>
        <dbReference type="ChEBI" id="CHEBI:37565"/>
    </ligand>
</feature>
<dbReference type="InterPro" id="IPR037103">
    <property type="entry name" value="Tubulin/FtsZ-like_C"/>
</dbReference>
<dbReference type="RefSeq" id="WP_184796889.1">
    <property type="nucleotide sequence ID" value="NZ_JACIIZ010000001.1"/>
</dbReference>
<feature type="compositionally biased region" description="Low complexity" evidence="8">
    <location>
        <begin position="505"/>
        <end position="520"/>
    </location>
</feature>
<sequence>MTIKVTIPPVEVLTRPRITVFGVGGAGGNAVNNMIRSNLEGVEFVVANTDAQALTGSEATKRLQLGSTITRGLGAGSRPDVGRAAAEEQLEEILSHLEGTNMCFITAGMGGGTGTGAAPVIARAAREQGILTVGVVTKPFHFEGAHRMRIAEQGINELASYVDTLIIIPNQNLFRVANEKTTFADAFKMADDVLHSGVRGVTDLMVMPGLINLDFADIRTVMTEMGKAMMGTGEATGDRRAVEAAEAAISNPLLDDVSMKGARGVLINITGGYDMTLFEVDEAANRIRDEVDPDANIIFGSTFDAQLDGKMRVSVVATGIETLAGQQPRQPVAPQLQVVSGTAVRRAAAPATPSVSTPVRPAAGASYHAALTPAPMAPAPTATAHAAPVPAVTTPAPAPMAAPQMAVPTPAAFTPVAEHAPAAPAVEATHEHAPEPAPRTEVPMRAPAPGTLRGERGGAGFIPPRPADGGPRLGAPNPDRYTPPQAEPRKKGIFQRMFGFGGEDQAPAPQPQMAPRQPAPTAHYAPQPAPQVSQPVQQHAAPAVTPQGAQHQAPRQPTPSVHPEPGLGRAPGEDSSLDIPAFLRRQAN</sequence>
<reference evidence="11 12" key="1">
    <citation type="submission" date="2020-08" db="EMBL/GenBank/DDBJ databases">
        <title>Genomic Encyclopedia of Type Strains, Phase IV (KMG-IV): sequencing the most valuable type-strain genomes for metagenomic binning, comparative biology and taxonomic classification.</title>
        <authorList>
            <person name="Goeker M."/>
        </authorList>
    </citation>
    <scope>NUCLEOTIDE SEQUENCE [LARGE SCALE GENOMIC DNA]</scope>
    <source>
        <strain evidence="11 12">DSM 22198</strain>
    </source>
</reference>
<dbReference type="SUPFAM" id="SSF52490">
    <property type="entry name" value="Tubulin nucleotide-binding domain-like"/>
    <property type="match status" value="1"/>
</dbReference>
<dbReference type="InterPro" id="IPR036525">
    <property type="entry name" value="Tubulin/FtsZ_GTPase_sf"/>
</dbReference>
<comment type="similarity">
    <text evidence="1 5 7">Belongs to the FtsZ family.</text>
</comment>
<dbReference type="GO" id="GO:0005525">
    <property type="term" value="F:GTP binding"/>
    <property type="evidence" value="ECO:0007669"/>
    <property type="project" value="UniProtKB-UniRule"/>
</dbReference>
<proteinExistence type="inferred from homology"/>